<evidence type="ECO:0000313" key="2">
    <source>
        <dbReference type="Proteomes" id="UP000027002"/>
    </source>
</evidence>
<dbReference type="AlphaFoldDB" id="A0A8E5HUN6"/>
<dbReference type="KEGG" id="uvi:66066574"/>
<organism evidence="1 2">
    <name type="scientific">Ustilaginoidea virens</name>
    <name type="common">Rice false smut fungus</name>
    <name type="synonym">Villosiclava virens</name>
    <dbReference type="NCBI Taxonomy" id="1159556"/>
    <lineage>
        <taxon>Eukaryota</taxon>
        <taxon>Fungi</taxon>
        <taxon>Dikarya</taxon>
        <taxon>Ascomycota</taxon>
        <taxon>Pezizomycotina</taxon>
        <taxon>Sordariomycetes</taxon>
        <taxon>Hypocreomycetidae</taxon>
        <taxon>Hypocreales</taxon>
        <taxon>Clavicipitaceae</taxon>
        <taxon>Ustilaginoidea</taxon>
    </lineage>
</organism>
<sequence length="94" mass="10132">MAASYGNEDLRHIHEDGRASEFNGLSGLFSVDAALGDQTVTAAFDTRHMPPSQSRLSTLATTYTADIYLCEAAPSLCPAHFSKDTERSTQTGHL</sequence>
<gene>
    <name evidence="1" type="ORF">UV8b_05797</name>
</gene>
<dbReference type="EMBL" id="CP072756">
    <property type="protein sequence ID" value="QUC21554.1"/>
    <property type="molecule type" value="Genomic_DNA"/>
</dbReference>
<dbReference type="Proteomes" id="UP000027002">
    <property type="component" value="Chromosome 4"/>
</dbReference>
<dbReference type="RefSeq" id="XP_042999227.1">
    <property type="nucleotide sequence ID" value="XM_043143294.1"/>
</dbReference>
<name>A0A8E5HUN6_USTVR</name>
<reference evidence="1" key="1">
    <citation type="submission" date="2020-03" db="EMBL/GenBank/DDBJ databases">
        <title>A mixture of massive structural variations and highly conserved coding sequences in Ustilaginoidea virens genome.</title>
        <authorList>
            <person name="Zhang K."/>
            <person name="Zhao Z."/>
            <person name="Zhang Z."/>
            <person name="Li Y."/>
            <person name="Hsiang T."/>
            <person name="Sun W."/>
        </authorList>
    </citation>
    <scope>NUCLEOTIDE SEQUENCE</scope>
    <source>
        <strain evidence="1">UV-8b</strain>
    </source>
</reference>
<evidence type="ECO:0000313" key="1">
    <source>
        <dbReference type="EMBL" id="QUC21554.1"/>
    </source>
</evidence>
<keyword evidence="2" id="KW-1185">Reference proteome</keyword>
<protein>
    <submittedName>
        <fullName evidence="1">Uncharacterized protein</fullName>
    </submittedName>
</protein>
<proteinExistence type="predicted"/>
<accession>A0A8E5HUN6</accession>
<dbReference type="GeneID" id="66066574"/>